<evidence type="ECO:0000256" key="3">
    <source>
        <dbReference type="ARBA" id="ARBA00022801"/>
    </source>
</evidence>
<evidence type="ECO:0000259" key="9">
    <source>
        <dbReference type="PROSITE" id="PS00486"/>
    </source>
</evidence>
<dbReference type="PROSITE" id="PS00486">
    <property type="entry name" value="DNA_MISMATCH_REPAIR_2"/>
    <property type="match status" value="1"/>
</dbReference>
<evidence type="ECO:0000256" key="8">
    <source>
        <dbReference type="SAM" id="MobiDB-lite"/>
    </source>
</evidence>
<dbReference type="PANTHER" id="PTHR48466:SF2">
    <property type="entry name" value="OS10G0509000 PROTEIN"/>
    <property type="match status" value="1"/>
</dbReference>
<dbReference type="InterPro" id="IPR000432">
    <property type="entry name" value="DNA_mismatch_repair_MutS_C"/>
</dbReference>
<evidence type="ECO:0000313" key="11">
    <source>
        <dbReference type="Proteomes" id="UP000663760"/>
    </source>
</evidence>
<dbReference type="EMBL" id="LR746265">
    <property type="protein sequence ID" value="CAA7392014.1"/>
    <property type="molecule type" value="Genomic_DNA"/>
</dbReference>
<dbReference type="Gene3D" id="3.40.50.300">
    <property type="entry name" value="P-loop containing nucleotide triphosphate hydrolases"/>
    <property type="match status" value="1"/>
</dbReference>
<keyword evidence="11" id="KW-1185">Reference proteome</keyword>
<feature type="domain" description="DNA mismatch repair proteins mutS family" evidence="9">
    <location>
        <begin position="543"/>
        <end position="559"/>
    </location>
</feature>
<dbReference type="GO" id="GO:0030983">
    <property type="term" value="F:mismatched DNA binding"/>
    <property type="evidence" value="ECO:0007669"/>
    <property type="project" value="InterPro"/>
</dbReference>
<evidence type="ECO:0000313" key="10">
    <source>
        <dbReference type="EMBL" id="CAA7392014.1"/>
    </source>
</evidence>
<dbReference type="Pfam" id="PF20297">
    <property type="entry name" value="MSSS"/>
    <property type="match status" value="1"/>
</dbReference>
<protein>
    <recommendedName>
        <fullName evidence="9">DNA mismatch repair proteins mutS family domain-containing protein</fullName>
    </recommendedName>
</protein>
<evidence type="ECO:0000256" key="6">
    <source>
        <dbReference type="ARBA" id="ARBA00023125"/>
    </source>
</evidence>
<dbReference type="GO" id="GO:0019843">
    <property type="term" value="F:rRNA binding"/>
    <property type="evidence" value="ECO:0007669"/>
    <property type="project" value="UniProtKB-KW"/>
</dbReference>
<proteinExistence type="predicted"/>
<keyword evidence="7" id="KW-0175">Coiled coil</keyword>
<dbReference type="GO" id="GO:0004519">
    <property type="term" value="F:endonuclease activity"/>
    <property type="evidence" value="ECO:0007669"/>
    <property type="project" value="InterPro"/>
</dbReference>
<dbReference type="AlphaFoldDB" id="A0A7I8K5W5"/>
<accession>A0A7I8K5W5</accession>
<evidence type="ECO:0000256" key="5">
    <source>
        <dbReference type="ARBA" id="ARBA00022884"/>
    </source>
</evidence>
<dbReference type="SMART" id="SM00533">
    <property type="entry name" value="MUTSd"/>
    <property type="match status" value="1"/>
</dbReference>
<feature type="coiled-coil region" evidence="7">
    <location>
        <begin position="394"/>
        <end position="421"/>
    </location>
</feature>
<evidence type="ECO:0000256" key="7">
    <source>
        <dbReference type="SAM" id="Coils"/>
    </source>
</evidence>
<keyword evidence="2" id="KW-0547">Nucleotide-binding</keyword>
<gene>
    <name evidence="10" type="ORF">SI8410_02003204</name>
</gene>
<keyword evidence="6" id="KW-0238">DNA-binding</keyword>
<dbReference type="GO" id="GO:0016887">
    <property type="term" value="F:ATP hydrolysis activity"/>
    <property type="evidence" value="ECO:0007669"/>
    <property type="project" value="InterPro"/>
</dbReference>
<keyword evidence="5" id="KW-0694">RNA-binding</keyword>
<dbReference type="InterPro" id="IPR027417">
    <property type="entry name" value="P-loop_NTPase"/>
</dbReference>
<feature type="coiled-coil region" evidence="7">
    <location>
        <begin position="206"/>
        <end position="233"/>
    </location>
</feature>
<sequence>MLQSVAAGWTSVRVTFGRGPRRVRFRVRAHVSSQLLLGGGNGPPPPSRASVLRDSLRVLEWDKICDAVACFAGTALGRDATKELLWRLDLSYEDSKTLLAETAAAVEMIKYGAGGVDLSGVDVLLVKSAIGRASRGLPISGIEAMTICSLLELAETLQMTVKTATKEDPDCYNRFLPIAQLIMELNIYRPFIKLVQQVIDEDGSVKDSASSELKRLRDQVRGLEQKLYQLMDRLIRSNGGEAYSTELSIVNGRWCVKAALDQNSKFEGLLLSSGPGVESFIEPLSAVPLNDELQQLKSLVVRAEEAVLSKLTDKMVAELDGIQTLLDTIVQLDVVFARAKYGLAFGGTFPVLSSTGNELTHSRNAGNLSAEKPDNSNQNSRKLYLRKAYHPLLVKKHHDNLQQARKDVTNATSEMRRARLQGNSMVSKGDGELRLANLKLRVAEIEERHPVPVDFLVSGKTNVLVITGPNTGGKTIGLKTIGLASMMAKSGLYVLASEPAEIPWFDGVFADIGDEQSLAQSLSTFSGHLKQISAIRSQSTKQSLVLLDEVGAGTNPLEGAALGMSLLESFSEMGALLTIATTHHGELKTLKYSNKSFENACVEFDEVNLKPTYKILWGVPGRSNAINIAERLGLPSVVLENARKQYGKASAEINGVIVDMERLKQEFQAHLHESQHYIKLSRRNYEALLASREKIHEHALVQRNNKVQAIRGAAAVARSLLHTKLQQFRERSAAQAAEVAVAAAAAATSNREDHSLDSPPAAALPPPPSGSSFSKKKKTKNPAVGDVVDVPSLGKKAVVLKVESAKGEVLVQSSSMKLRLKMSSVVVL</sequence>
<dbReference type="OrthoDB" id="1924787at2759"/>
<dbReference type="InterPro" id="IPR045076">
    <property type="entry name" value="MutS"/>
</dbReference>
<keyword evidence="4" id="KW-0067">ATP-binding</keyword>
<keyword evidence="1" id="KW-0699">rRNA-binding</keyword>
<dbReference type="SMART" id="SM00534">
    <property type="entry name" value="MUTSac"/>
    <property type="match status" value="1"/>
</dbReference>
<name>A0A7I8K5W5_SPIIN</name>
<dbReference type="FunFam" id="3.40.50.300:FF:000830">
    <property type="entry name" value="Endonuclease MutS2"/>
    <property type="match status" value="1"/>
</dbReference>
<dbReference type="InterPro" id="IPR046893">
    <property type="entry name" value="MSSS"/>
</dbReference>
<evidence type="ECO:0000256" key="4">
    <source>
        <dbReference type="ARBA" id="ARBA00022840"/>
    </source>
</evidence>
<dbReference type="GO" id="GO:0006298">
    <property type="term" value="P:mismatch repair"/>
    <property type="evidence" value="ECO:0007669"/>
    <property type="project" value="InterPro"/>
</dbReference>
<evidence type="ECO:0000256" key="1">
    <source>
        <dbReference type="ARBA" id="ARBA00022730"/>
    </source>
</evidence>
<keyword evidence="3" id="KW-0378">Hydrolase</keyword>
<dbReference type="GO" id="GO:0045910">
    <property type="term" value="P:negative regulation of DNA recombination"/>
    <property type="evidence" value="ECO:0007669"/>
    <property type="project" value="InterPro"/>
</dbReference>
<dbReference type="GO" id="GO:0140664">
    <property type="term" value="F:ATP-dependent DNA damage sensor activity"/>
    <property type="evidence" value="ECO:0007669"/>
    <property type="project" value="InterPro"/>
</dbReference>
<evidence type="ECO:0000256" key="2">
    <source>
        <dbReference type="ARBA" id="ARBA00022741"/>
    </source>
</evidence>
<dbReference type="GO" id="GO:0005524">
    <property type="term" value="F:ATP binding"/>
    <property type="evidence" value="ECO:0007669"/>
    <property type="project" value="UniProtKB-KW"/>
</dbReference>
<dbReference type="PIRSF" id="PIRSF005814">
    <property type="entry name" value="MutS_YshD"/>
    <property type="match status" value="1"/>
</dbReference>
<dbReference type="SUPFAM" id="SSF52540">
    <property type="entry name" value="P-loop containing nucleoside triphosphate hydrolases"/>
    <property type="match status" value="1"/>
</dbReference>
<dbReference type="Pfam" id="PF00488">
    <property type="entry name" value="MutS_V"/>
    <property type="match status" value="1"/>
</dbReference>
<organism evidence="10 11">
    <name type="scientific">Spirodela intermedia</name>
    <name type="common">Intermediate duckweed</name>
    <dbReference type="NCBI Taxonomy" id="51605"/>
    <lineage>
        <taxon>Eukaryota</taxon>
        <taxon>Viridiplantae</taxon>
        <taxon>Streptophyta</taxon>
        <taxon>Embryophyta</taxon>
        <taxon>Tracheophyta</taxon>
        <taxon>Spermatophyta</taxon>
        <taxon>Magnoliopsida</taxon>
        <taxon>Liliopsida</taxon>
        <taxon>Araceae</taxon>
        <taxon>Lemnoideae</taxon>
        <taxon>Spirodela</taxon>
    </lineage>
</organism>
<dbReference type="NCBIfam" id="TIGR01069">
    <property type="entry name" value="mutS2"/>
    <property type="match status" value="1"/>
</dbReference>
<dbReference type="PANTHER" id="PTHR48466">
    <property type="entry name" value="OS10G0509000 PROTEIN-RELATED"/>
    <property type="match status" value="1"/>
</dbReference>
<feature type="region of interest" description="Disordered" evidence="8">
    <location>
        <begin position="748"/>
        <end position="787"/>
    </location>
</feature>
<dbReference type="Proteomes" id="UP000663760">
    <property type="component" value="Chromosome 2"/>
</dbReference>
<dbReference type="InterPro" id="IPR007696">
    <property type="entry name" value="DNA_mismatch_repair_MutS_core"/>
</dbReference>
<dbReference type="InterPro" id="IPR036187">
    <property type="entry name" value="DNA_mismatch_repair_MutS_sf"/>
</dbReference>
<reference evidence="10" key="1">
    <citation type="submission" date="2020-02" db="EMBL/GenBank/DDBJ databases">
        <authorList>
            <person name="Scholz U."/>
            <person name="Mascher M."/>
            <person name="Fiebig A."/>
        </authorList>
    </citation>
    <scope>NUCLEOTIDE SEQUENCE</scope>
</reference>
<dbReference type="SUPFAM" id="SSF48334">
    <property type="entry name" value="DNA repair protein MutS, domain III"/>
    <property type="match status" value="1"/>
</dbReference>
<dbReference type="InterPro" id="IPR005747">
    <property type="entry name" value="MutS2"/>
</dbReference>